<comment type="caution">
    <text evidence="1">The sequence shown here is derived from an EMBL/GenBank/DDBJ whole genome shotgun (WGS) entry which is preliminary data.</text>
</comment>
<dbReference type="EMBL" id="WMIB01000007">
    <property type="protein sequence ID" value="MTH53537.1"/>
    <property type="molecule type" value="Genomic_DNA"/>
</dbReference>
<evidence type="ECO:0000313" key="2">
    <source>
        <dbReference type="Proteomes" id="UP000434639"/>
    </source>
</evidence>
<keyword evidence="2" id="KW-1185">Reference proteome</keyword>
<dbReference type="OrthoDB" id="9913292at2"/>
<organism evidence="1 2">
    <name type="scientific">Metabacillus mangrovi</name>
    <dbReference type="NCBI Taxonomy" id="1491830"/>
    <lineage>
        <taxon>Bacteria</taxon>
        <taxon>Bacillati</taxon>
        <taxon>Bacillota</taxon>
        <taxon>Bacilli</taxon>
        <taxon>Bacillales</taxon>
        <taxon>Bacillaceae</taxon>
        <taxon>Metabacillus</taxon>
    </lineage>
</organism>
<protein>
    <submittedName>
        <fullName evidence="1">Uncharacterized protein</fullName>
    </submittedName>
</protein>
<dbReference type="Proteomes" id="UP000434639">
    <property type="component" value="Unassembled WGS sequence"/>
</dbReference>
<accession>A0A7X2S4N2</accession>
<proteinExistence type="predicted"/>
<reference evidence="1 2" key="1">
    <citation type="journal article" date="2017" name="Int. J. Syst. Evol. Microbiol.">
        <title>Bacillus mangrovi sp. nov., isolated from a sediment sample from a mangrove forest.</title>
        <authorList>
            <person name="Gupta V."/>
            <person name="Singh P.K."/>
            <person name="Korpole S."/>
            <person name="Tanuku N.R.S."/>
            <person name="Pinnaka A.K."/>
        </authorList>
    </citation>
    <scope>NUCLEOTIDE SEQUENCE [LARGE SCALE GENOMIC DNA]</scope>
    <source>
        <strain evidence="1 2">KCTC 33872</strain>
    </source>
</reference>
<dbReference type="AlphaFoldDB" id="A0A7X2S4N2"/>
<evidence type="ECO:0000313" key="1">
    <source>
        <dbReference type="EMBL" id="MTH53537.1"/>
    </source>
</evidence>
<dbReference type="RefSeq" id="WP_155112070.1">
    <property type="nucleotide sequence ID" value="NZ_WMIB01000007.1"/>
</dbReference>
<sequence>MLDILEAAFDLLELFPSSKKRRFARRFRELRKFEWFELKYGCGPYGSNAAFRDFILEIDMKLLEEDPFYLKKMRMDLDELMWKEKL</sequence>
<name>A0A7X2S4N2_9BACI</name>
<gene>
    <name evidence="1" type="ORF">GKZ89_08995</name>
</gene>